<keyword evidence="2" id="KW-0238">DNA-binding</keyword>
<dbReference type="Pfam" id="PF00027">
    <property type="entry name" value="cNMP_binding"/>
    <property type="match status" value="1"/>
</dbReference>
<evidence type="ECO:0000313" key="6">
    <source>
        <dbReference type="EMBL" id="RJF95234.1"/>
    </source>
</evidence>
<feature type="domain" description="HTH crp-type" evidence="5">
    <location>
        <begin position="170"/>
        <end position="243"/>
    </location>
</feature>
<dbReference type="InterPro" id="IPR050397">
    <property type="entry name" value="Env_Response_Regulators"/>
</dbReference>
<dbReference type="RefSeq" id="WP_119770385.1">
    <property type="nucleotide sequence ID" value="NZ_QYUO01000002.1"/>
</dbReference>
<dbReference type="Gene3D" id="2.60.120.10">
    <property type="entry name" value="Jelly Rolls"/>
    <property type="match status" value="1"/>
</dbReference>
<evidence type="ECO:0000256" key="1">
    <source>
        <dbReference type="ARBA" id="ARBA00023015"/>
    </source>
</evidence>
<dbReference type="PANTHER" id="PTHR24567">
    <property type="entry name" value="CRP FAMILY TRANSCRIPTIONAL REGULATORY PROTEIN"/>
    <property type="match status" value="1"/>
</dbReference>
<dbReference type="InterPro" id="IPR018335">
    <property type="entry name" value="Tscrpt_reg_HTH_Crp-type_CS"/>
</dbReference>
<dbReference type="FunFam" id="1.10.10.10:FF:000028">
    <property type="entry name" value="Fumarate/nitrate reduction transcriptional regulator Fnr"/>
    <property type="match status" value="1"/>
</dbReference>
<dbReference type="SUPFAM" id="SSF51206">
    <property type="entry name" value="cAMP-binding domain-like"/>
    <property type="match status" value="1"/>
</dbReference>
<dbReference type="InterPro" id="IPR012318">
    <property type="entry name" value="HTH_CRP"/>
</dbReference>
<dbReference type="Proteomes" id="UP000265955">
    <property type="component" value="Unassembled WGS sequence"/>
</dbReference>
<dbReference type="Pfam" id="PF13545">
    <property type="entry name" value="HTH_Crp_2"/>
    <property type="match status" value="1"/>
</dbReference>
<reference evidence="7" key="1">
    <citation type="submission" date="2018-09" db="EMBL/GenBank/DDBJ databases">
        <authorList>
            <person name="Zhu H."/>
        </authorList>
    </citation>
    <scope>NUCLEOTIDE SEQUENCE [LARGE SCALE GENOMIC DNA]</scope>
    <source>
        <strain evidence="7">K1R23-30</strain>
    </source>
</reference>
<keyword evidence="7" id="KW-1185">Reference proteome</keyword>
<dbReference type="PRINTS" id="PR00034">
    <property type="entry name" value="HTHCRP"/>
</dbReference>
<dbReference type="AlphaFoldDB" id="A0A3A3FJ02"/>
<organism evidence="6 7">
    <name type="scientific">Noviherbaspirillum saxi</name>
    <dbReference type="NCBI Taxonomy" id="2320863"/>
    <lineage>
        <taxon>Bacteria</taxon>
        <taxon>Pseudomonadati</taxon>
        <taxon>Pseudomonadota</taxon>
        <taxon>Betaproteobacteria</taxon>
        <taxon>Burkholderiales</taxon>
        <taxon>Oxalobacteraceae</taxon>
        <taxon>Noviherbaspirillum</taxon>
    </lineage>
</organism>
<dbReference type="SMART" id="SM00419">
    <property type="entry name" value="HTH_CRP"/>
    <property type="match status" value="1"/>
</dbReference>
<dbReference type="InterPro" id="IPR000595">
    <property type="entry name" value="cNMP-bd_dom"/>
</dbReference>
<evidence type="ECO:0000256" key="3">
    <source>
        <dbReference type="ARBA" id="ARBA00023163"/>
    </source>
</evidence>
<dbReference type="GO" id="GO:0003677">
    <property type="term" value="F:DNA binding"/>
    <property type="evidence" value="ECO:0007669"/>
    <property type="project" value="UniProtKB-KW"/>
</dbReference>
<dbReference type="GO" id="GO:0005829">
    <property type="term" value="C:cytosol"/>
    <property type="evidence" value="ECO:0007669"/>
    <property type="project" value="TreeGrafter"/>
</dbReference>
<proteinExistence type="predicted"/>
<dbReference type="InterPro" id="IPR018490">
    <property type="entry name" value="cNMP-bd_dom_sf"/>
</dbReference>
<evidence type="ECO:0000259" key="4">
    <source>
        <dbReference type="PROSITE" id="PS50042"/>
    </source>
</evidence>
<keyword evidence="1" id="KW-0805">Transcription regulation</keyword>
<evidence type="ECO:0000259" key="5">
    <source>
        <dbReference type="PROSITE" id="PS51063"/>
    </source>
</evidence>
<dbReference type="PROSITE" id="PS50042">
    <property type="entry name" value="CNMP_BINDING_3"/>
    <property type="match status" value="1"/>
</dbReference>
<dbReference type="OrthoDB" id="7643467at2"/>
<dbReference type="GO" id="GO:0003700">
    <property type="term" value="F:DNA-binding transcription factor activity"/>
    <property type="evidence" value="ECO:0007669"/>
    <property type="project" value="InterPro"/>
</dbReference>
<evidence type="ECO:0000313" key="7">
    <source>
        <dbReference type="Proteomes" id="UP000265955"/>
    </source>
</evidence>
<dbReference type="InterPro" id="IPR036388">
    <property type="entry name" value="WH-like_DNA-bd_sf"/>
</dbReference>
<dbReference type="PROSITE" id="PS00042">
    <property type="entry name" value="HTH_CRP_1"/>
    <property type="match status" value="1"/>
</dbReference>
<dbReference type="SUPFAM" id="SSF46785">
    <property type="entry name" value="Winged helix' DNA-binding domain"/>
    <property type="match status" value="1"/>
</dbReference>
<gene>
    <name evidence="6" type="ORF">D3871_17470</name>
</gene>
<protein>
    <submittedName>
        <fullName evidence="6">Transcriptional regulator</fullName>
    </submittedName>
</protein>
<keyword evidence="3" id="KW-0804">Transcription</keyword>
<dbReference type="Gene3D" id="1.10.10.10">
    <property type="entry name" value="Winged helix-like DNA-binding domain superfamily/Winged helix DNA-binding domain"/>
    <property type="match status" value="1"/>
</dbReference>
<dbReference type="EMBL" id="QYUO01000002">
    <property type="protein sequence ID" value="RJF95234.1"/>
    <property type="molecule type" value="Genomic_DNA"/>
</dbReference>
<sequence>MFTTSTTSDQFAVSRSAPLASTGARQTKLWSSLSEVCQLMQVPVSHADDTVRFQHVQFRAGQRIYTIGQPFDMLYVVYSGFLKTVAIDESGNELVLGFPMKGDMFGIDGIHGKAYTSEVVALSTCDVILIPFKTLLTIGKASPDVEQAMWGAMGRELIREQRMISSIGSLGAEARVARFLMSLSDRFAEIGFSSKQFNLRMTRQEIGSYLGLTLETVSRTLSAFNALGLISVEQKTVTIHEPDSLKTLRRLPPSKHAARSAAKLAA</sequence>
<dbReference type="InterPro" id="IPR036390">
    <property type="entry name" value="WH_DNA-bd_sf"/>
</dbReference>
<dbReference type="CDD" id="cd00092">
    <property type="entry name" value="HTH_CRP"/>
    <property type="match status" value="1"/>
</dbReference>
<comment type="caution">
    <text evidence="6">The sequence shown here is derived from an EMBL/GenBank/DDBJ whole genome shotgun (WGS) entry which is preliminary data.</text>
</comment>
<dbReference type="PANTHER" id="PTHR24567:SF75">
    <property type="entry name" value="FUMARATE AND NITRATE REDUCTION REGULATORY PROTEIN"/>
    <property type="match status" value="1"/>
</dbReference>
<dbReference type="InterPro" id="IPR014710">
    <property type="entry name" value="RmlC-like_jellyroll"/>
</dbReference>
<dbReference type="PROSITE" id="PS51063">
    <property type="entry name" value="HTH_CRP_2"/>
    <property type="match status" value="1"/>
</dbReference>
<accession>A0A3A3FJ02</accession>
<feature type="domain" description="Cyclic nucleotide-binding" evidence="4">
    <location>
        <begin position="58"/>
        <end position="156"/>
    </location>
</feature>
<name>A0A3A3FJ02_9BURK</name>
<dbReference type="CDD" id="cd00038">
    <property type="entry name" value="CAP_ED"/>
    <property type="match status" value="1"/>
</dbReference>
<evidence type="ECO:0000256" key="2">
    <source>
        <dbReference type="ARBA" id="ARBA00023125"/>
    </source>
</evidence>